<gene>
    <name evidence="1" type="ORF">VTL71DRAFT_14563</name>
</gene>
<keyword evidence="2" id="KW-1185">Reference proteome</keyword>
<dbReference type="Proteomes" id="UP001595075">
    <property type="component" value="Unassembled WGS sequence"/>
</dbReference>
<reference evidence="1 2" key="1">
    <citation type="journal article" date="2024" name="Commun. Biol.">
        <title>Comparative genomic analysis of thermophilic fungi reveals convergent evolutionary adaptations and gene losses.</title>
        <authorList>
            <person name="Steindorff A.S."/>
            <person name="Aguilar-Pontes M.V."/>
            <person name="Robinson A.J."/>
            <person name="Andreopoulos B."/>
            <person name="LaButti K."/>
            <person name="Kuo A."/>
            <person name="Mondo S."/>
            <person name="Riley R."/>
            <person name="Otillar R."/>
            <person name="Haridas S."/>
            <person name="Lipzen A."/>
            <person name="Grimwood J."/>
            <person name="Schmutz J."/>
            <person name="Clum A."/>
            <person name="Reid I.D."/>
            <person name="Moisan M.C."/>
            <person name="Butler G."/>
            <person name="Nguyen T.T.M."/>
            <person name="Dewar K."/>
            <person name="Conant G."/>
            <person name="Drula E."/>
            <person name="Henrissat B."/>
            <person name="Hansel C."/>
            <person name="Singer S."/>
            <person name="Hutchinson M.I."/>
            <person name="de Vries R.P."/>
            <person name="Natvig D.O."/>
            <person name="Powell A.J."/>
            <person name="Tsang A."/>
            <person name="Grigoriev I.V."/>
        </authorList>
    </citation>
    <scope>NUCLEOTIDE SEQUENCE [LARGE SCALE GENOMIC DNA]</scope>
    <source>
        <strain evidence="1 2">CBS 494.80</strain>
    </source>
</reference>
<protein>
    <submittedName>
        <fullName evidence="1">Uncharacterized protein</fullName>
    </submittedName>
</protein>
<accession>A0ABR4CJD3</accession>
<evidence type="ECO:0000313" key="1">
    <source>
        <dbReference type="EMBL" id="KAL2069884.1"/>
    </source>
</evidence>
<dbReference type="EMBL" id="JAZHXI010000007">
    <property type="protein sequence ID" value="KAL2069884.1"/>
    <property type="molecule type" value="Genomic_DNA"/>
</dbReference>
<sequence>MIASFRRDCVWDFEREKKSSCGGLGLGRCSFGFFYLGIDARRLVPWRRRELTGAEALHPHRWVRILPTIPLPGSGAGGHWI</sequence>
<organism evidence="1 2">
    <name type="scientific">Oculimacula yallundae</name>
    <dbReference type="NCBI Taxonomy" id="86028"/>
    <lineage>
        <taxon>Eukaryota</taxon>
        <taxon>Fungi</taxon>
        <taxon>Dikarya</taxon>
        <taxon>Ascomycota</taxon>
        <taxon>Pezizomycotina</taxon>
        <taxon>Leotiomycetes</taxon>
        <taxon>Helotiales</taxon>
        <taxon>Ploettnerulaceae</taxon>
        <taxon>Oculimacula</taxon>
    </lineage>
</organism>
<evidence type="ECO:0000313" key="2">
    <source>
        <dbReference type="Proteomes" id="UP001595075"/>
    </source>
</evidence>
<proteinExistence type="predicted"/>
<name>A0ABR4CJD3_9HELO</name>
<comment type="caution">
    <text evidence="1">The sequence shown here is derived from an EMBL/GenBank/DDBJ whole genome shotgun (WGS) entry which is preliminary data.</text>
</comment>